<dbReference type="AlphaFoldDB" id="A0A810NBU4"/>
<dbReference type="GO" id="GO:0006355">
    <property type="term" value="P:regulation of DNA-templated transcription"/>
    <property type="evidence" value="ECO:0007669"/>
    <property type="project" value="InterPro"/>
</dbReference>
<feature type="compositionally biased region" description="Polar residues" evidence="6">
    <location>
        <begin position="852"/>
        <end position="883"/>
    </location>
</feature>
<evidence type="ECO:0000256" key="4">
    <source>
        <dbReference type="ARBA" id="ARBA00023163"/>
    </source>
</evidence>
<evidence type="ECO:0000256" key="3">
    <source>
        <dbReference type="ARBA" id="ARBA00023125"/>
    </source>
</evidence>
<feature type="compositionally biased region" description="Pro residues" evidence="6">
    <location>
        <begin position="254"/>
        <end position="267"/>
    </location>
</feature>
<dbReference type="GO" id="GO:0000160">
    <property type="term" value="P:phosphorelay signal transduction system"/>
    <property type="evidence" value="ECO:0007669"/>
    <property type="project" value="InterPro"/>
</dbReference>
<organism evidence="8 9">
    <name type="scientific">Polymorphospora rubra</name>
    <dbReference type="NCBI Taxonomy" id="338584"/>
    <lineage>
        <taxon>Bacteria</taxon>
        <taxon>Bacillati</taxon>
        <taxon>Actinomycetota</taxon>
        <taxon>Actinomycetes</taxon>
        <taxon>Micromonosporales</taxon>
        <taxon>Micromonosporaceae</taxon>
        <taxon>Polymorphospora</taxon>
    </lineage>
</organism>
<dbReference type="Gene3D" id="1.25.40.10">
    <property type="entry name" value="Tetratricopeptide repeat domain"/>
    <property type="match status" value="2"/>
</dbReference>
<gene>
    <name evidence="8" type="ORF">Prubr_65800</name>
</gene>
<accession>A0A810NBU4</accession>
<dbReference type="PROSITE" id="PS51755">
    <property type="entry name" value="OMPR_PHOB"/>
    <property type="match status" value="1"/>
</dbReference>
<feature type="region of interest" description="Disordered" evidence="6">
    <location>
        <begin position="917"/>
        <end position="936"/>
    </location>
</feature>
<dbReference type="InterPro" id="IPR011990">
    <property type="entry name" value="TPR-like_helical_dom_sf"/>
</dbReference>
<evidence type="ECO:0000259" key="7">
    <source>
        <dbReference type="PROSITE" id="PS51755"/>
    </source>
</evidence>
<keyword evidence="3 5" id="KW-0238">DNA-binding</keyword>
<dbReference type="InterPro" id="IPR027417">
    <property type="entry name" value="P-loop_NTPase"/>
</dbReference>
<sequence>MRFDLLGPIRVYRDGQPVPLGSVKQRLLLATLLLRPNEIVGTNELAAMLWGDDQPASAAANLRTYVRGLRQSLGGGVSWEGITAAAGGYLLRVEPGERDLDLFDAAAARGRDALAASDANRAEAELAAALGLWRGDPLSDLPLPPALARRVAQVEERRLLAEEDHAGALLALGAPADVIHRLRALLDRHPLRQRAWGQLMVGLYRIGDVAGALDTFRQARQVLAEETGLDPAPELTKLYDDILHHRPELAACQPPGPDGPAPDPSPGPVIQRPEQLPRAVPEFVGREDELASLDALLDSRAQGPTTVVVAVVSGMAGVGKTALALHWAHRVANRFPDGQLYVNLRGYDEAGVVSPPDALSGFLEALGVPHARIPSDLEARTGLYRSLLASRRMLVVLDNARDSAQVRALLPGAGGCMVMVTSRDRLGGLIAAESAAPLTLGVLTAEESTTLLAGRLGAGRLASEPAAVADIVEATGRLPLALSIVAARVATHPTFPLGAIAAELHSAEARLDALADGDVRRVFSWSYLALGQDAARLFALLGLHPGPDLTPAAAAALAQVSAADVTPRLRELTRLHLLAEHTPGRYAFHDLLRVYAAELAESPERAEEHEAARARLYDHYLHDAYPAALLLQPQWPPIEPVPPLPVPARRPVTDHDGALAWFTAEHRVLIRVVQQAAETGFEAYAWQIAWALNTFLAPRGLWQDQLATQLVALAAAEKIDDLAGQAAANRLLARALTRLGDHDTAEHRLKRALELHERLGDSTGQAQTLHNYCELCYLDGRLDEALAHGREALRLYRLVGNRSGKPGRSTRSVGCWPPPATMSRPSRAAPRHSPSNDAAATATARPPRWTASVSPTTASVIATARPTATSRRSNSFAIPSTGITRRKPSSGSGTPGTGWATGPLPPPPGVRPCGFTRTWATPRPRRHVAASSATSQRVRVRDRRTLRVPGTLSMGALWVANDSAPLVDLDRQAAVVLQRHRGQ</sequence>
<dbReference type="InterPro" id="IPR041664">
    <property type="entry name" value="AAA_16"/>
</dbReference>
<evidence type="ECO:0000256" key="2">
    <source>
        <dbReference type="ARBA" id="ARBA00023015"/>
    </source>
</evidence>
<feature type="compositionally biased region" description="Low complexity" evidence="6">
    <location>
        <begin position="838"/>
        <end position="851"/>
    </location>
</feature>
<evidence type="ECO:0000313" key="9">
    <source>
        <dbReference type="Proteomes" id="UP000680866"/>
    </source>
</evidence>
<dbReference type="SUPFAM" id="SSF52540">
    <property type="entry name" value="P-loop containing nucleoside triphosphate hydrolases"/>
    <property type="match status" value="1"/>
</dbReference>
<dbReference type="PANTHER" id="PTHR35807">
    <property type="entry name" value="TRANSCRIPTIONAL REGULATOR REDD-RELATED"/>
    <property type="match status" value="1"/>
</dbReference>
<comment type="similarity">
    <text evidence="1">Belongs to the AfsR/DnrI/RedD regulatory family.</text>
</comment>
<feature type="region of interest" description="Disordered" evidence="6">
    <location>
        <begin position="801"/>
        <end position="910"/>
    </location>
</feature>
<evidence type="ECO:0000313" key="8">
    <source>
        <dbReference type="EMBL" id="BCJ69559.1"/>
    </source>
</evidence>
<dbReference type="Proteomes" id="UP000680866">
    <property type="component" value="Chromosome"/>
</dbReference>
<evidence type="ECO:0000256" key="1">
    <source>
        <dbReference type="ARBA" id="ARBA00005820"/>
    </source>
</evidence>
<evidence type="ECO:0000256" key="6">
    <source>
        <dbReference type="SAM" id="MobiDB-lite"/>
    </source>
</evidence>
<proteinExistence type="inferred from homology"/>
<keyword evidence="9" id="KW-1185">Reference proteome</keyword>
<dbReference type="InterPro" id="IPR016032">
    <property type="entry name" value="Sig_transdc_resp-reg_C-effctor"/>
</dbReference>
<dbReference type="Gene3D" id="3.40.50.300">
    <property type="entry name" value="P-loop containing nucleotide triphosphate hydrolases"/>
    <property type="match status" value="1"/>
</dbReference>
<dbReference type="SMART" id="SM00862">
    <property type="entry name" value="Trans_reg_C"/>
    <property type="match status" value="1"/>
</dbReference>
<dbReference type="Pfam" id="PF03704">
    <property type="entry name" value="BTAD"/>
    <property type="match status" value="1"/>
</dbReference>
<feature type="DNA-binding region" description="OmpR/PhoB-type" evidence="5">
    <location>
        <begin position="1"/>
        <end position="93"/>
    </location>
</feature>
<dbReference type="InterPro" id="IPR005158">
    <property type="entry name" value="BTAD"/>
</dbReference>
<evidence type="ECO:0000256" key="5">
    <source>
        <dbReference type="PROSITE-ProRule" id="PRU01091"/>
    </source>
</evidence>
<dbReference type="KEGG" id="pry:Prubr_65800"/>
<keyword evidence="4" id="KW-0804">Transcription</keyword>
<dbReference type="InterPro" id="IPR001867">
    <property type="entry name" value="OmpR/PhoB-type_DNA-bd"/>
</dbReference>
<dbReference type="Pfam" id="PF13424">
    <property type="entry name" value="TPR_12"/>
    <property type="match status" value="1"/>
</dbReference>
<dbReference type="GO" id="GO:0003677">
    <property type="term" value="F:DNA binding"/>
    <property type="evidence" value="ECO:0007669"/>
    <property type="project" value="UniProtKB-UniRule"/>
</dbReference>
<feature type="compositionally biased region" description="Low complexity" evidence="6">
    <location>
        <begin position="889"/>
        <end position="902"/>
    </location>
</feature>
<name>A0A810NBU4_9ACTN</name>
<reference evidence="8" key="1">
    <citation type="submission" date="2020-08" db="EMBL/GenBank/DDBJ databases">
        <title>Whole genome shotgun sequence of Polymorphospora rubra NBRC 101157.</title>
        <authorList>
            <person name="Komaki H."/>
            <person name="Tamura T."/>
        </authorList>
    </citation>
    <scope>NUCLEOTIDE SEQUENCE</scope>
    <source>
        <strain evidence="8">NBRC 101157</strain>
    </source>
</reference>
<dbReference type="Gene3D" id="1.10.10.10">
    <property type="entry name" value="Winged helix-like DNA-binding domain superfamily/Winged helix DNA-binding domain"/>
    <property type="match status" value="1"/>
</dbReference>
<protein>
    <submittedName>
        <fullName evidence="8">SARP family transcriptional regulator</fullName>
    </submittedName>
</protein>
<dbReference type="PANTHER" id="PTHR35807:SF1">
    <property type="entry name" value="TRANSCRIPTIONAL REGULATOR REDD"/>
    <property type="match status" value="1"/>
</dbReference>
<dbReference type="SMART" id="SM01043">
    <property type="entry name" value="BTAD"/>
    <property type="match status" value="1"/>
</dbReference>
<dbReference type="InterPro" id="IPR051677">
    <property type="entry name" value="AfsR-DnrI-RedD_regulator"/>
</dbReference>
<feature type="domain" description="OmpR/PhoB-type" evidence="7">
    <location>
        <begin position="1"/>
        <end position="93"/>
    </location>
</feature>
<dbReference type="SUPFAM" id="SSF46894">
    <property type="entry name" value="C-terminal effector domain of the bipartite response regulators"/>
    <property type="match status" value="1"/>
</dbReference>
<dbReference type="EMBL" id="AP023359">
    <property type="protein sequence ID" value="BCJ69559.1"/>
    <property type="molecule type" value="Genomic_DNA"/>
</dbReference>
<dbReference type="InterPro" id="IPR036388">
    <property type="entry name" value="WH-like_DNA-bd_sf"/>
</dbReference>
<dbReference type="CDD" id="cd15831">
    <property type="entry name" value="BTAD"/>
    <property type="match status" value="1"/>
</dbReference>
<dbReference type="GO" id="GO:0043531">
    <property type="term" value="F:ADP binding"/>
    <property type="evidence" value="ECO:0007669"/>
    <property type="project" value="InterPro"/>
</dbReference>
<feature type="region of interest" description="Disordered" evidence="6">
    <location>
        <begin position="249"/>
        <end position="272"/>
    </location>
</feature>
<dbReference type="PRINTS" id="PR00364">
    <property type="entry name" value="DISEASERSIST"/>
</dbReference>
<dbReference type="Pfam" id="PF13191">
    <property type="entry name" value="AAA_16"/>
    <property type="match status" value="1"/>
</dbReference>
<dbReference type="SUPFAM" id="SSF48452">
    <property type="entry name" value="TPR-like"/>
    <property type="match status" value="2"/>
</dbReference>
<keyword evidence="2" id="KW-0805">Transcription regulation</keyword>
<dbReference type="Pfam" id="PF00486">
    <property type="entry name" value="Trans_reg_C"/>
    <property type="match status" value="1"/>
</dbReference>